<dbReference type="PANTHER" id="PTHR13236">
    <property type="entry name" value="DYNEIN 2 LIGHT INTERMEDIATE CHAIN, ISOFORM 2"/>
    <property type="match status" value="1"/>
</dbReference>
<evidence type="ECO:0000256" key="9">
    <source>
        <dbReference type="ARBA" id="ARBA00022794"/>
    </source>
</evidence>
<dbReference type="InterPro" id="IPR027417">
    <property type="entry name" value="P-loop_NTPase"/>
</dbReference>
<keyword evidence="8" id="KW-0493">Microtubule</keyword>
<name>C1N6F0_MICPC</name>
<evidence type="ECO:0000256" key="6">
    <source>
        <dbReference type="ARBA" id="ARBA00022473"/>
    </source>
</evidence>
<reference evidence="16 17" key="1">
    <citation type="journal article" date="2009" name="Science">
        <title>Green evolution and dynamic adaptations revealed by genomes of the marine picoeukaryotes Micromonas.</title>
        <authorList>
            <person name="Worden A.Z."/>
            <person name="Lee J.H."/>
            <person name="Mock T."/>
            <person name="Rouze P."/>
            <person name="Simmons M.P."/>
            <person name="Aerts A.L."/>
            <person name="Allen A.E."/>
            <person name="Cuvelier M.L."/>
            <person name="Derelle E."/>
            <person name="Everett M.V."/>
            <person name="Foulon E."/>
            <person name="Grimwood J."/>
            <person name="Gundlach H."/>
            <person name="Henrissat B."/>
            <person name="Napoli C."/>
            <person name="McDonald S.M."/>
            <person name="Parker M.S."/>
            <person name="Rombauts S."/>
            <person name="Salamov A."/>
            <person name="Von Dassow P."/>
            <person name="Badger J.H."/>
            <person name="Coutinho P.M."/>
            <person name="Demir E."/>
            <person name="Dubchak I."/>
            <person name="Gentemann C."/>
            <person name="Eikrem W."/>
            <person name="Gready J.E."/>
            <person name="John U."/>
            <person name="Lanier W."/>
            <person name="Lindquist E.A."/>
            <person name="Lucas S."/>
            <person name="Mayer K.F."/>
            <person name="Moreau H."/>
            <person name="Not F."/>
            <person name="Otillar R."/>
            <person name="Panaud O."/>
            <person name="Pangilinan J."/>
            <person name="Paulsen I."/>
            <person name="Piegu B."/>
            <person name="Poliakov A."/>
            <person name="Robbens S."/>
            <person name="Schmutz J."/>
            <person name="Toulza E."/>
            <person name="Wyss T."/>
            <person name="Zelensky A."/>
            <person name="Zhou K."/>
            <person name="Armbrust E.V."/>
            <person name="Bhattacharya D."/>
            <person name="Goodenough U.W."/>
            <person name="Van de Peer Y."/>
            <person name="Grigoriev I.V."/>
        </authorList>
    </citation>
    <scope>NUCLEOTIDE SEQUENCE [LARGE SCALE GENOMIC DNA]</scope>
    <source>
        <strain evidence="16 17">CCMP1545</strain>
    </source>
</reference>
<evidence type="ECO:0000256" key="1">
    <source>
        <dbReference type="ARBA" id="ARBA00004120"/>
    </source>
</evidence>
<keyword evidence="9" id="KW-0970">Cilium biogenesis/degradation</keyword>
<keyword evidence="14" id="KW-0966">Cell projection</keyword>
<dbReference type="STRING" id="564608.C1N6F0"/>
<feature type="region of interest" description="Disordered" evidence="15">
    <location>
        <begin position="386"/>
        <end position="416"/>
    </location>
</feature>
<evidence type="ECO:0000256" key="15">
    <source>
        <dbReference type="SAM" id="MobiDB-lite"/>
    </source>
</evidence>
<keyword evidence="6" id="KW-0217">Developmental protein</keyword>
<dbReference type="OrthoDB" id="10263060at2759"/>
<feature type="compositionally biased region" description="Low complexity" evidence="15">
    <location>
        <begin position="519"/>
        <end position="536"/>
    </location>
</feature>
<dbReference type="RefSeq" id="XP_003063327.1">
    <property type="nucleotide sequence ID" value="XM_003063281.1"/>
</dbReference>
<dbReference type="eggNOG" id="KOG3929">
    <property type="taxonomic scope" value="Eukaryota"/>
</dbReference>
<feature type="region of interest" description="Disordered" evidence="15">
    <location>
        <begin position="450"/>
        <end position="536"/>
    </location>
</feature>
<feature type="compositionally biased region" description="Low complexity" evidence="15">
    <location>
        <begin position="458"/>
        <end position="512"/>
    </location>
</feature>
<dbReference type="PANTHER" id="PTHR13236:SF0">
    <property type="entry name" value="CYTOPLASMIC DYNEIN 2 LIGHT INTERMEDIATE CHAIN 1"/>
    <property type="match status" value="1"/>
</dbReference>
<dbReference type="EMBL" id="GG663748">
    <property type="protein sequence ID" value="EEH52463.1"/>
    <property type="molecule type" value="Genomic_DNA"/>
</dbReference>
<dbReference type="InterPro" id="IPR040045">
    <property type="entry name" value="DYNC2LI1"/>
</dbReference>
<dbReference type="Pfam" id="PF05783">
    <property type="entry name" value="DLIC"/>
    <property type="match status" value="1"/>
</dbReference>
<keyword evidence="11" id="KW-0969">Cilium</keyword>
<dbReference type="GO" id="GO:0045504">
    <property type="term" value="F:dynein heavy chain binding"/>
    <property type="evidence" value="ECO:0007669"/>
    <property type="project" value="TreeGrafter"/>
</dbReference>
<dbReference type="GO" id="GO:0005868">
    <property type="term" value="C:cytoplasmic dynein complex"/>
    <property type="evidence" value="ECO:0007669"/>
    <property type="project" value="InterPro"/>
</dbReference>
<feature type="region of interest" description="Disordered" evidence="15">
    <location>
        <begin position="272"/>
        <end position="295"/>
    </location>
</feature>
<evidence type="ECO:0000256" key="4">
    <source>
        <dbReference type="ARBA" id="ARBA00006831"/>
    </source>
</evidence>
<feature type="compositionally biased region" description="Basic and acidic residues" evidence="15">
    <location>
        <begin position="394"/>
        <end position="416"/>
    </location>
</feature>
<keyword evidence="7" id="KW-0963">Cytoplasm</keyword>
<protein>
    <recommendedName>
        <fullName evidence="5">Cytoplasmic dynein 2 light intermediate chain 1</fullName>
    </recommendedName>
</protein>
<evidence type="ECO:0000256" key="7">
    <source>
        <dbReference type="ARBA" id="ARBA00022490"/>
    </source>
</evidence>
<evidence type="ECO:0000256" key="3">
    <source>
        <dbReference type="ARBA" id="ARBA00004430"/>
    </source>
</evidence>
<feature type="region of interest" description="Disordered" evidence="15">
    <location>
        <begin position="1"/>
        <end position="22"/>
    </location>
</feature>
<proteinExistence type="inferred from homology"/>
<keyword evidence="13" id="KW-0206">Cytoskeleton</keyword>
<dbReference type="Proteomes" id="UP000001876">
    <property type="component" value="Unassembled WGS sequence"/>
</dbReference>
<keyword evidence="10" id="KW-0243">Dynein</keyword>
<dbReference type="GeneID" id="9688960"/>
<dbReference type="AlphaFoldDB" id="C1N6F0"/>
<comment type="subcellular location">
    <subcellularLocation>
        <location evidence="3">Cytoplasm</location>
        <location evidence="3">Cytoskeleton</location>
        <location evidence="3">Cilium axoneme</location>
    </subcellularLocation>
    <subcellularLocation>
        <location evidence="1">Cytoplasm</location>
        <location evidence="1">Cytoskeleton</location>
        <location evidence="1">Cilium basal body</location>
    </subcellularLocation>
    <subcellularLocation>
        <location evidence="2">Cytoplasm</location>
        <location evidence="2">Cytoskeleton</location>
        <location evidence="2">Microtubule organizing center</location>
        <location evidence="2">Centrosome</location>
    </subcellularLocation>
</comment>
<dbReference type="GO" id="GO:0035721">
    <property type="term" value="P:intraciliary retrograde transport"/>
    <property type="evidence" value="ECO:0007669"/>
    <property type="project" value="InterPro"/>
</dbReference>
<dbReference type="Pfam" id="PF08477">
    <property type="entry name" value="Roc"/>
    <property type="match status" value="1"/>
</dbReference>
<evidence type="ECO:0000313" key="17">
    <source>
        <dbReference type="Proteomes" id="UP000001876"/>
    </source>
</evidence>
<gene>
    <name evidence="16" type="primary">D1BLIC</name>
    <name evidence="16" type="ORF">MICPUCDRAFT_36452</name>
</gene>
<evidence type="ECO:0000256" key="2">
    <source>
        <dbReference type="ARBA" id="ARBA00004300"/>
    </source>
</evidence>
<evidence type="ECO:0000256" key="8">
    <source>
        <dbReference type="ARBA" id="ARBA00022701"/>
    </source>
</evidence>
<dbReference type="GO" id="GO:0005930">
    <property type="term" value="C:axoneme"/>
    <property type="evidence" value="ECO:0007669"/>
    <property type="project" value="UniProtKB-SubCell"/>
</dbReference>
<dbReference type="SUPFAM" id="SSF52540">
    <property type="entry name" value="P-loop containing nucleoside triphosphate hydrolases"/>
    <property type="match status" value="1"/>
</dbReference>
<dbReference type="GO" id="GO:0005874">
    <property type="term" value="C:microtubule"/>
    <property type="evidence" value="ECO:0007669"/>
    <property type="project" value="UniProtKB-KW"/>
</dbReference>
<dbReference type="GO" id="GO:0036064">
    <property type="term" value="C:ciliary basal body"/>
    <property type="evidence" value="ECO:0007669"/>
    <property type="project" value="TreeGrafter"/>
</dbReference>
<evidence type="ECO:0000256" key="11">
    <source>
        <dbReference type="ARBA" id="ARBA00023069"/>
    </source>
</evidence>
<dbReference type="InterPro" id="IPR022780">
    <property type="entry name" value="Dynein_light_int_chain"/>
</dbReference>
<evidence type="ECO:0000313" key="16">
    <source>
        <dbReference type="EMBL" id="EEH52463.1"/>
    </source>
</evidence>
<keyword evidence="17" id="KW-1185">Reference proteome</keyword>
<accession>C1N6F0</accession>
<dbReference type="Gene3D" id="3.40.50.300">
    <property type="entry name" value="P-loop containing nucleotide triphosphate hydrolases"/>
    <property type="match status" value="1"/>
</dbReference>
<comment type="similarity">
    <text evidence="4">Belongs to the dynein light intermediate chain family.</text>
</comment>
<evidence type="ECO:0000256" key="10">
    <source>
        <dbReference type="ARBA" id="ARBA00023017"/>
    </source>
</evidence>
<dbReference type="GO" id="GO:0035735">
    <property type="term" value="P:intraciliary transport involved in cilium assembly"/>
    <property type="evidence" value="ECO:0007669"/>
    <property type="project" value="InterPro"/>
</dbReference>
<keyword evidence="12" id="KW-0505">Motor protein</keyword>
<dbReference type="KEGG" id="mpp:MICPUCDRAFT_36452"/>
<sequence length="536" mass="56502">MSAAATAPRGTHPTGAPSLSKVVDKAVTNRAVVDSPFAPGQDTLWTRVIAQNKKDAKDRGDASARPDAACFVVGAARSGKSTLVSRFLFPDKRDAPKPTEGMEYNYARKTHATNVERKDVAHVWEIAGSRRFADACTEQDNVFMGMRHVTTAVVVIVLDLSRPHEALPTLEYWLERVKCRTRATFAKLEKRGSKLPEQLRTRSAKTFGQTHEDVGHVRHLGVTVVVVAAKYDAFERADAELKKIMSRALRHACHAHGASLFYTSGLNAAAAATGGGEDETSTVASRRARSADDREDDARRLNRFRAYLNHLVFVGADKRYPGRIDPEIDYGGAITVVAGSDRFASIGAPRGASGGASGGDASAAWRALFREAFPPPNGDGGTWVGGGFGSDDGGDVKNRGCPDLGKYPEREVDAERERKAEELASFRKRQAMMKSGGSAVASAAATLRAKVKSGGGAASSRSSSSASAAPVSSSRSSASAASAPSRERSSATGSAAARPSSARSASGVASSRLNSGRTSARGGPAAPSSARRPTMR</sequence>
<evidence type="ECO:0000256" key="13">
    <source>
        <dbReference type="ARBA" id="ARBA00023212"/>
    </source>
</evidence>
<organism evidence="17">
    <name type="scientific">Micromonas pusilla (strain CCMP1545)</name>
    <name type="common">Picoplanktonic green alga</name>
    <dbReference type="NCBI Taxonomy" id="564608"/>
    <lineage>
        <taxon>Eukaryota</taxon>
        <taxon>Viridiplantae</taxon>
        <taxon>Chlorophyta</taxon>
        <taxon>Mamiellophyceae</taxon>
        <taxon>Mamiellales</taxon>
        <taxon>Mamiellaceae</taxon>
        <taxon>Micromonas</taxon>
    </lineage>
</organism>
<evidence type="ECO:0000256" key="14">
    <source>
        <dbReference type="ARBA" id="ARBA00023273"/>
    </source>
</evidence>
<evidence type="ECO:0000256" key="12">
    <source>
        <dbReference type="ARBA" id="ARBA00023175"/>
    </source>
</evidence>
<evidence type="ECO:0000256" key="5">
    <source>
        <dbReference type="ARBA" id="ARBA00018863"/>
    </source>
</evidence>